<accession>W9UVE2</accession>
<reference evidence="2 3" key="1">
    <citation type="submission" date="2012-11" db="EMBL/GenBank/DDBJ databases">
        <title>Genome assembly of Thiorhodococcus sp. AK35.</title>
        <authorList>
            <person name="Nupur N."/>
            <person name="Khatri I."/>
            <person name="Subramanian S."/>
            <person name="Pinnaka A."/>
        </authorList>
    </citation>
    <scope>NUCLEOTIDE SEQUENCE [LARGE SCALE GENOMIC DNA]</scope>
    <source>
        <strain evidence="2 3">AK35</strain>
    </source>
</reference>
<protein>
    <submittedName>
        <fullName evidence="2">Uncharacterized protein</fullName>
    </submittedName>
</protein>
<keyword evidence="3" id="KW-1185">Reference proteome</keyword>
<feature type="compositionally biased region" description="Polar residues" evidence="1">
    <location>
        <begin position="7"/>
        <end position="16"/>
    </location>
</feature>
<comment type="caution">
    <text evidence="2">The sequence shown here is derived from an EMBL/GenBank/DDBJ whole genome shotgun (WGS) entry which is preliminary data.</text>
</comment>
<dbReference type="AlphaFoldDB" id="W9UVE2"/>
<organism evidence="2 3">
    <name type="scientific">Imhoffiella purpurea</name>
    <dbReference type="NCBI Taxonomy" id="1249627"/>
    <lineage>
        <taxon>Bacteria</taxon>
        <taxon>Pseudomonadati</taxon>
        <taxon>Pseudomonadota</taxon>
        <taxon>Gammaproteobacteria</taxon>
        <taxon>Chromatiales</taxon>
        <taxon>Chromatiaceae</taxon>
        <taxon>Imhoffiella</taxon>
    </lineage>
</organism>
<dbReference type="EMBL" id="AONC01000113">
    <property type="protein sequence ID" value="EXJ11054.1"/>
    <property type="molecule type" value="Genomic_DNA"/>
</dbReference>
<evidence type="ECO:0000313" key="2">
    <source>
        <dbReference type="EMBL" id="EXJ11054.1"/>
    </source>
</evidence>
<evidence type="ECO:0000313" key="3">
    <source>
        <dbReference type="Proteomes" id="UP000019460"/>
    </source>
</evidence>
<evidence type="ECO:0000256" key="1">
    <source>
        <dbReference type="SAM" id="MobiDB-lite"/>
    </source>
</evidence>
<name>W9UVE2_9GAMM</name>
<sequence length="38" mass="4290">MPEYRQRSGSSPNSISVALAERRGTDRFDPNAVNPFHE</sequence>
<feature type="region of interest" description="Disordered" evidence="1">
    <location>
        <begin position="1"/>
        <end position="38"/>
    </location>
</feature>
<dbReference type="STRING" id="1249627.D779_0246"/>
<dbReference type="Proteomes" id="UP000019460">
    <property type="component" value="Unassembled WGS sequence"/>
</dbReference>
<proteinExistence type="predicted"/>
<gene>
    <name evidence="2" type="ORF">D779_0246</name>
</gene>
<feature type="compositionally biased region" description="Basic and acidic residues" evidence="1">
    <location>
        <begin position="20"/>
        <end position="29"/>
    </location>
</feature>